<dbReference type="Gene3D" id="1.20.1260.10">
    <property type="match status" value="1"/>
</dbReference>
<dbReference type="Proteomes" id="UP000262832">
    <property type="component" value="Chromosome II"/>
</dbReference>
<organism evidence="4 5">
    <name type="scientific">Vibrio alfacsensis</name>
    <dbReference type="NCBI Taxonomy" id="1074311"/>
    <lineage>
        <taxon>Bacteria</taxon>
        <taxon>Pseudomonadati</taxon>
        <taxon>Pseudomonadota</taxon>
        <taxon>Gammaproteobacteria</taxon>
        <taxon>Vibrionales</taxon>
        <taxon>Vibrionaceae</taxon>
        <taxon>Vibrio</taxon>
    </lineage>
</organism>
<keyword evidence="5" id="KW-1185">Reference proteome</keyword>
<dbReference type="PIRSF" id="PIRSF005900">
    <property type="entry name" value="Dps"/>
    <property type="match status" value="1"/>
</dbReference>
<dbReference type="PROSITE" id="PS00819">
    <property type="entry name" value="DPS_2"/>
    <property type="match status" value="1"/>
</dbReference>
<sequence>MSKQASLIGLDSQQSEQLVQQLNQLLAHYQVFYMNTRGYHWNIKGKQFFELHVKFEEIYTDLQLKIDELAERILTLGYTPAHAFSHYLESSEIKEHQNATSGQECVQGLVDGFSVLLIKQRDILQNAGDAGDEGTAALMSDYIREQEKLMWMLNAYLQS</sequence>
<dbReference type="InterPro" id="IPR023188">
    <property type="entry name" value="DPS_DNA-bd_CS"/>
</dbReference>
<dbReference type="SUPFAM" id="SSF47240">
    <property type="entry name" value="Ferritin-like"/>
    <property type="match status" value="1"/>
</dbReference>
<dbReference type="RefSeq" id="WP_128813090.1">
    <property type="nucleotide sequence ID" value="NZ_AP019850.1"/>
</dbReference>
<dbReference type="PROSITE" id="PS00818">
    <property type="entry name" value="DPS_1"/>
    <property type="match status" value="1"/>
</dbReference>
<dbReference type="PANTHER" id="PTHR42932">
    <property type="entry name" value="GENERAL STRESS PROTEIN 20U"/>
    <property type="match status" value="1"/>
</dbReference>
<evidence type="ECO:0000313" key="5">
    <source>
        <dbReference type="Proteomes" id="UP000262832"/>
    </source>
</evidence>
<dbReference type="InterPro" id="IPR008331">
    <property type="entry name" value="Ferritin_DPS_dom"/>
</dbReference>
<feature type="domain" description="Ferritin/DPS" evidence="3">
    <location>
        <begin position="20"/>
        <end position="158"/>
    </location>
</feature>
<evidence type="ECO:0000313" key="4">
    <source>
        <dbReference type="EMBL" id="AXY03194.1"/>
    </source>
</evidence>
<gene>
    <name evidence="4" type="ORF">D1115_20080</name>
</gene>
<dbReference type="Pfam" id="PF00210">
    <property type="entry name" value="Ferritin"/>
    <property type="match status" value="1"/>
</dbReference>
<dbReference type="EMBL" id="CP032094">
    <property type="protein sequence ID" value="AXY03194.1"/>
    <property type="molecule type" value="Genomic_DNA"/>
</dbReference>
<evidence type="ECO:0000256" key="1">
    <source>
        <dbReference type="ARBA" id="ARBA00009497"/>
    </source>
</evidence>
<dbReference type="InterPro" id="IPR002177">
    <property type="entry name" value="DPS_DNA-bd"/>
</dbReference>
<reference evidence="4 5" key="1">
    <citation type="submission" date="2018-08" db="EMBL/GenBank/DDBJ databases">
        <title>Genomic taxonomy of the Vibrionaceae family.</title>
        <authorList>
            <person name="Gomez-Gil B."/>
            <person name="Tanaka M."/>
            <person name="Sawabe T."/>
            <person name="Enciso-Ibarra K."/>
        </authorList>
    </citation>
    <scope>NUCLEOTIDE SEQUENCE [LARGE SCALE GENOMIC DNA]</scope>
    <source>
        <strain evidence="4 5">CAIM 1831</strain>
    </source>
</reference>
<comment type="similarity">
    <text evidence="1 2">Belongs to the Dps family.</text>
</comment>
<evidence type="ECO:0000259" key="3">
    <source>
        <dbReference type="Pfam" id="PF00210"/>
    </source>
</evidence>
<dbReference type="PRINTS" id="PR01346">
    <property type="entry name" value="HELNAPAPROT"/>
</dbReference>
<evidence type="ECO:0000256" key="2">
    <source>
        <dbReference type="RuleBase" id="RU003875"/>
    </source>
</evidence>
<dbReference type="PANTHER" id="PTHR42932:SF1">
    <property type="entry name" value="GENERAL STRESS PROTEIN 20U"/>
    <property type="match status" value="1"/>
</dbReference>
<dbReference type="CDD" id="cd01043">
    <property type="entry name" value="DPS"/>
    <property type="match status" value="1"/>
</dbReference>
<accession>A0ABN5PJ03</accession>
<proteinExistence type="inferred from homology"/>
<protein>
    <submittedName>
        <fullName evidence="4">DNA starvation/stationary phase protection protein</fullName>
    </submittedName>
</protein>
<dbReference type="InterPro" id="IPR009078">
    <property type="entry name" value="Ferritin-like_SF"/>
</dbReference>
<name>A0ABN5PJ03_9VIBR</name>
<dbReference type="InterPro" id="IPR012347">
    <property type="entry name" value="Ferritin-like"/>
</dbReference>